<dbReference type="PROSITE" id="PS00743">
    <property type="entry name" value="BETA_LACTAMASE_B_1"/>
    <property type="match status" value="1"/>
</dbReference>
<keyword evidence="3" id="KW-0378">Hydrolase</keyword>
<keyword evidence="4" id="KW-0862">Zinc</keyword>
<evidence type="ECO:0000313" key="6">
    <source>
        <dbReference type="EMBL" id="ACT51046.1"/>
    </source>
</evidence>
<keyword evidence="2" id="KW-0479">Metal-binding</keyword>
<dbReference type="SMART" id="SM00849">
    <property type="entry name" value="Lactamase_B"/>
    <property type="match status" value="1"/>
</dbReference>
<gene>
    <name evidence="6" type="ordered locus">Msip34_1801</name>
</gene>
<accession>C6X6Q3</accession>
<dbReference type="GO" id="GO:0017001">
    <property type="term" value="P:antibiotic catabolic process"/>
    <property type="evidence" value="ECO:0007669"/>
    <property type="project" value="InterPro"/>
</dbReference>
<dbReference type="Proteomes" id="UP000002743">
    <property type="component" value="Chromosome"/>
</dbReference>
<dbReference type="Pfam" id="PF12706">
    <property type="entry name" value="Lactamase_B_2"/>
    <property type="match status" value="1"/>
</dbReference>
<dbReference type="HOGENOM" id="CLU_073253_1_0_4"/>
<keyword evidence="7" id="KW-1185">Reference proteome</keyword>
<dbReference type="Gene3D" id="3.60.15.10">
    <property type="entry name" value="Ribonuclease Z/Hydroxyacylglutathione hydrolase-like"/>
    <property type="match status" value="1"/>
</dbReference>
<evidence type="ECO:0000313" key="7">
    <source>
        <dbReference type="Proteomes" id="UP000002743"/>
    </source>
</evidence>
<protein>
    <submittedName>
        <fullName evidence="6">Beta-lactamase domain protein</fullName>
    </submittedName>
</protein>
<reference evidence="6 7" key="2">
    <citation type="journal article" date="2011" name="J. Bacteriol.">
        <title>Genomes of three methylotrophs from a single niche uncover genetic and metabolic divergence of Methylophilaceae.</title>
        <authorList>
            <person name="Lapidus A."/>
            <person name="Clum A."/>
            <person name="Labutti K."/>
            <person name="Kaluzhnaya M.G."/>
            <person name="Lim S."/>
            <person name="Beck D.A."/>
            <person name="Glavina Del Rio T."/>
            <person name="Nolan M."/>
            <person name="Mavromatis K."/>
            <person name="Huntemann M."/>
            <person name="Lucas S."/>
            <person name="Lidstrom M.E."/>
            <person name="Ivanova N."/>
            <person name="Chistoserdova L."/>
        </authorList>
    </citation>
    <scope>NUCLEOTIDE SEQUENCE [LARGE SCALE GENOMIC DNA]</scope>
    <source>
        <strain evidence="6 7">SIP3-4</strain>
    </source>
</reference>
<name>C6X6Q3_METGS</name>
<dbReference type="InterPro" id="IPR001279">
    <property type="entry name" value="Metallo-B-lactamas"/>
</dbReference>
<organism evidence="6 7">
    <name type="scientific">Methylovorus glucosotrophus (strain SIP3-4)</name>
    <dbReference type="NCBI Taxonomy" id="582744"/>
    <lineage>
        <taxon>Bacteria</taxon>
        <taxon>Pseudomonadati</taxon>
        <taxon>Pseudomonadota</taxon>
        <taxon>Betaproteobacteria</taxon>
        <taxon>Nitrosomonadales</taxon>
        <taxon>Methylophilaceae</taxon>
        <taxon>Methylovorus</taxon>
    </lineage>
</organism>
<sequence length="258" mass="28436">MMRFSSIGSGSSGNGLLIQSRDTTLLLDCGFGLRDAIHRLQRAGISPESLNGILVTHEHDDHAGGVFKLANKFGIPVWLTHGTFTMVERLMPKQRGFELHVIDSHVPFTIQDLGINPFPVPHDAREPVQYTFDNGNTKLGVLTDTGTSTPHIEAMLSGCHGLVLECNHDLDMLMNGPYAWPLKKRVSGRLGHLDNTTSAAILANLDLSHLQHLLAAHLSAKNNHPDLVIDCLSSALNCERDWISIADQELGFDWRDIR</sequence>
<dbReference type="InterPro" id="IPR036866">
    <property type="entry name" value="RibonucZ/Hydroxyglut_hydro"/>
</dbReference>
<dbReference type="KEGG" id="mei:Msip34_1801"/>
<proteinExistence type="predicted"/>
<evidence type="ECO:0000256" key="2">
    <source>
        <dbReference type="ARBA" id="ARBA00022723"/>
    </source>
</evidence>
<dbReference type="eggNOG" id="COG1235">
    <property type="taxonomic scope" value="Bacteria"/>
</dbReference>
<evidence type="ECO:0000256" key="4">
    <source>
        <dbReference type="ARBA" id="ARBA00022833"/>
    </source>
</evidence>
<evidence type="ECO:0000259" key="5">
    <source>
        <dbReference type="SMART" id="SM00849"/>
    </source>
</evidence>
<dbReference type="GO" id="GO:0008800">
    <property type="term" value="F:beta-lactamase activity"/>
    <property type="evidence" value="ECO:0007669"/>
    <property type="project" value="InterPro"/>
</dbReference>
<evidence type="ECO:0000256" key="3">
    <source>
        <dbReference type="ARBA" id="ARBA00022801"/>
    </source>
</evidence>
<dbReference type="SUPFAM" id="SSF56281">
    <property type="entry name" value="Metallo-hydrolase/oxidoreductase"/>
    <property type="match status" value="1"/>
</dbReference>
<dbReference type="PANTHER" id="PTHR47619">
    <property type="entry name" value="METALLO-HYDROLASE YYCJ-RELATED"/>
    <property type="match status" value="1"/>
</dbReference>
<evidence type="ECO:0000256" key="1">
    <source>
        <dbReference type="ARBA" id="ARBA00001947"/>
    </source>
</evidence>
<dbReference type="STRING" id="582744.Msip34_1801"/>
<reference evidence="7" key="1">
    <citation type="submission" date="2009-07" db="EMBL/GenBank/DDBJ databases">
        <title>Complete sequence of chromosome of Methylovorus sp. SIP3-4.</title>
        <authorList>
            <person name="Lucas S."/>
            <person name="Copeland A."/>
            <person name="Lapidus A."/>
            <person name="Glavina del Rio T."/>
            <person name="Tice H."/>
            <person name="Bruce D."/>
            <person name="Goodwin L."/>
            <person name="Pitluck S."/>
            <person name="Clum A."/>
            <person name="Larimer F."/>
            <person name="Land M."/>
            <person name="Hauser L."/>
            <person name="Kyrpides N."/>
            <person name="Mikhailova N."/>
            <person name="Kayluzhnaya M."/>
            <person name="Chistoserdova L."/>
        </authorList>
    </citation>
    <scope>NUCLEOTIDE SEQUENCE [LARGE SCALE GENOMIC DNA]</scope>
    <source>
        <strain evidence="7">SIP3-4</strain>
    </source>
</reference>
<dbReference type="InterPro" id="IPR001018">
    <property type="entry name" value="Beta-lactamase_class-B_CS"/>
</dbReference>
<dbReference type="GO" id="GO:0008270">
    <property type="term" value="F:zinc ion binding"/>
    <property type="evidence" value="ECO:0007669"/>
    <property type="project" value="InterPro"/>
</dbReference>
<dbReference type="PANTHER" id="PTHR47619:SF1">
    <property type="entry name" value="EXODEOXYRIBONUCLEASE WALJ"/>
    <property type="match status" value="1"/>
</dbReference>
<dbReference type="EMBL" id="CP001674">
    <property type="protein sequence ID" value="ACT51046.1"/>
    <property type="molecule type" value="Genomic_DNA"/>
</dbReference>
<dbReference type="AlphaFoldDB" id="C6X6Q3"/>
<dbReference type="InterPro" id="IPR052533">
    <property type="entry name" value="WalJ/YycJ-like"/>
</dbReference>
<comment type="cofactor">
    <cofactor evidence="1">
        <name>Zn(2+)</name>
        <dbReference type="ChEBI" id="CHEBI:29105"/>
    </cofactor>
</comment>
<feature type="domain" description="Metallo-beta-lactamase" evidence="5">
    <location>
        <begin position="12"/>
        <end position="201"/>
    </location>
</feature>